<gene>
    <name evidence="1" type="ORF">ACFFRE_06865</name>
</gene>
<dbReference type="EMBL" id="JBHLYQ010000053">
    <property type="protein sequence ID" value="MFC0081866.1"/>
    <property type="molecule type" value="Genomic_DNA"/>
</dbReference>
<dbReference type="RefSeq" id="WP_377789179.1">
    <property type="nucleotide sequence ID" value="NZ_JBHLYQ010000053.1"/>
</dbReference>
<sequence>MKGLELEVLGVEVERYAAVPTLSFRVRLEEPDHGKVHAVLLRTQVRIEPERRSYGPAERDGLVELFGQPSQWSGSLHPFLWAELATCVGPFQGATEVALPMAVSYDLEVAAGRYLQGLRGGEVPLVLLFSGTVFRVHDGRPLVEPIPWQAEGRLGLPRSVWEEAMDRFYPGSGWIRLPRTTIDALGEYKARGALATWDEAVRSLLRAAEVPQ</sequence>
<keyword evidence="2" id="KW-1185">Reference proteome</keyword>
<comment type="caution">
    <text evidence="1">The sequence shown here is derived from an EMBL/GenBank/DDBJ whole genome shotgun (WGS) entry which is preliminary data.</text>
</comment>
<dbReference type="Proteomes" id="UP001589788">
    <property type="component" value="Unassembled WGS sequence"/>
</dbReference>
<protein>
    <submittedName>
        <fullName evidence="1">DUF6084 family protein</fullName>
    </submittedName>
</protein>
<name>A0ABV6C4W1_9ACTN</name>
<accession>A0ABV6C4W1</accession>
<proteinExistence type="predicted"/>
<dbReference type="Pfam" id="PF19562">
    <property type="entry name" value="DUF6084"/>
    <property type="match status" value="1"/>
</dbReference>
<reference evidence="1 2" key="1">
    <citation type="submission" date="2024-09" db="EMBL/GenBank/DDBJ databases">
        <authorList>
            <person name="Sun Q."/>
            <person name="Mori K."/>
        </authorList>
    </citation>
    <scope>NUCLEOTIDE SEQUENCE [LARGE SCALE GENOMIC DNA]</scope>
    <source>
        <strain evidence="1 2">JCM 15389</strain>
    </source>
</reference>
<evidence type="ECO:0000313" key="2">
    <source>
        <dbReference type="Proteomes" id="UP001589788"/>
    </source>
</evidence>
<evidence type="ECO:0000313" key="1">
    <source>
        <dbReference type="EMBL" id="MFC0081866.1"/>
    </source>
</evidence>
<organism evidence="1 2">
    <name type="scientific">Aciditerrimonas ferrireducens</name>
    <dbReference type="NCBI Taxonomy" id="667306"/>
    <lineage>
        <taxon>Bacteria</taxon>
        <taxon>Bacillati</taxon>
        <taxon>Actinomycetota</taxon>
        <taxon>Acidimicrobiia</taxon>
        <taxon>Acidimicrobiales</taxon>
        <taxon>Acidimicrobiaceae</taxon>
        <taxon>Aciditerrimonas</taxon>
    </lineage>
</organism>
<dbReference type="InterPro" id="IPR045730">
    <property type="entry name" value="DUF6084"/>
</dbReference>